<evidence type="ECO:0000256" key="9">
    <source>
        <dbReference type="ARBA" id="ARBA00022737"/>
    </source>
</evidence>
<dbReference type="SMART" id="SM00360">
    <property type="entry name" value="RRM"/>
    <property type="match status" value="2"/>
</dbReference>
<keyword evidence="17" id="KW-0508">mRNA splicing</keyword>
<dbReference type="PROSITE" id="PS50102">
    <property type="entry name" value="RRM"/>
    <property type="match status" value="1"/>
</dbReference>
<dbReference type="InterPro" id="IPR035979">
    <property type="entry name" value="RBD_domain_sf"/>
</dbReference>
<dbReference type="Pfam" id="PF00076">
    <property type="entry name" value="RRM_1"/>
    <property type="match status" value="1"/>
</dbReference>
<dbReference type="GO" id="GO:0003723">
    <property type="term" value="F:RNA binding"/>
    <property type="evidence" value="ECO:0007669"/>
    <property type="project" value="UniProtKB-UniRule"/>
</dbReference>
<evidence type="ECO:0000256" key="15">
    <source>
        <dbReference type="ARBA" id="ARBA00023159"/>
    </source>
</evidence>
<evidence type="ECO:0000256" key="8">
    <source>
        <dbReference type="ARBA" id="ARBA00022728"/>
    </source>
</evidence>
<dbReference type="EMBL" id="JAVRJZ010000012">
    <property type="protein sequence ID" value="KAK2716324.1"/>
    <property type="molecule type" value="Genomic_DNA"/>
</dbReference>
<evidence type="ECO:0000259" key="24">
    <source>
        <dbReference type="PROSITE" id="PS50102"/>
    </source>
</evidence>
<comment type="subcellular location">
    <subcellularLocation>
        <location evidence="2">Chromosome</location>
    </subcellularLocation>
    <subcellularLocation>
        <location evidence="1">Nucleus</location>
    </subcellularLocation>
</comment>
<feature type="compositionally biased region" description="Polar residues" evidence="23">
    <location>
        <begin position="155"/>
        <end position="165"/>
    </location>
</feature>
<evidence type="ECO:0000256" key="22">
    <source>
        <dbReference type="PROSITE-ProRule" id="PRU00176"/>
    </source>
</evidence>
<keyword evidence="6" id="KW-0597">Phosphoprotein</keyword>
<evidence type="ECO:0000256" key="3">
    <source>
        <dbReference type="ARBA" id="ARBA00007747"/>
    </source>
</evidence>
<dbReference type="SUPFAM" id="SSF54928">
    <property type="entry name" value="RNA-binding domain, RBD"/>
    <property type="match status" value="2"/>
</dbReference>
<keyword evidence="7" id="KW-0507">mRNA processing</keyword>
<evidence type="ECO:0000256" key="2">
    <source>
        <dbReference type="ARBA" id="ARBA00004286"/>
    </source>
</evidence>
<dbReference type="PANTHER" id="PTHR15608">
    <property type="entry name" value="SPLICING FACTOR U2AF-ASSOCIATED PROTEIN 2"/>
    <property type="match status" value="1"/>
</dbReference>
<dbReference type="Gene3D" id="3.30.70.330">
    <property type="match status" value="2"/>
</dbReference>
<keyword evidence="16" id="KW-0804">Transcription</keyword>
<feature type="region of interest" description="Disordered" evidence="23">
    <location>
        <begin position="299"/>
        <end position="322"/>
    </location>
</feature>
<keyword evidence="15" id="KW-0010">Activator</keyword>
<evidence type="ECO:0000256" key="16">
    <source>
        <dbReference type="ARBA" id="ARBA00023163"/>
    </source>
</evidence>
<dbReference type="GO" id="GO:0000398">
    <property type="term" value="P:mRNA splicing, via spliceosome"/>
    <property type="evidence" value="ECO:0007669"/>
    <property type="project" value="InterPro"/>
</dbReference>
<feature type="region of interest" description="Disordered" evidence="23">
    <location>
        <begin position="1"/>
        <end position="77"/>
    </location>
</feature>
<dbReference type="AlphaFoldDB" id="A0AA88L4G4"/>
<keyword evidence="19" id="KW-0539">Nucleus</keyword>
<dbReference type="GO" id="GO:0005684">
    <property type="term" value="C:U2-type spliceosomal complex"/>
    <property type="evidence" value="ECO:0007669"/>
    <property type="project" value="TreeGrafter"/>
</dbReference>
<dbReference type="EMBL" id="JAVRJZ010000012">
    <property type="protein sequence ID" value="KAK2716322.1"/>
    <property type="molecule type" value="Genomic_DNA"/>
</dbReference>
<feature type="compositionally biased region" description="Polar residues" evidence="23">
    <location>
        <begin position="241"/>
        <end position="257"/>
    </location>
</feature>
<gene>
    <name evidence="25" type="ORF">QYM36_010782</name>
</gene>
<accession>A0AA88L4G4</accession>
<keyword evidence="9" id="KW-0677">Repeat</keyword>
<comment type="caution">
    <text evidence="25">The sequence shown here is derived from an EMBL/GenBank/DDBJ whole genome shotgun (WGS) entry which is preliminary data.</text>
</comment>
<proteinExistence type="inferred from homology"/>
<feature type="compositionally biased region" description="Basic and acidic residues" evidence="23">
    <location>
        <begin position="299"/>
        <end position="319"/>
    </location>
</feature>
<evidence type="ECO:0000256" key="6">
    <source>
        <dbReference type="ARBA" id="ARBA00022553"/>
    </source>
</evidence>
<evidence type="ECO:0000256" key="20">
    <source>
        <dbReference type="ARBA" id="ARBA00062124"/>
    </source>
</evidence>
<evidence type="ECO:0000313" key="25">
    <source>
        <dbReference type="EMBL" id="KAK2716322.1"/>
    </source>
</evidence>
<evidence type="ECO:0000256" key="7">
    <source>
        <dbReference type="ARBA" id="ARBA00022664"/>
    </source>
</evidence>
<feature type="region of interest" description="Disordered" evidence="23">
    <location>
        <begin position="112"/>
        <end position="165"/>
    </location>
</feature>
<evidence type="ECO:0000256" key="10">
    <source>
        <dbReference type="ARBA" id="ARBA00022763"/>
    </source>
</evidence>
<feature type="region of interest" description="Disordered" evidence="23">
    <location>
        <begin position="241"/>
        <end position="266"/>
    </location>
</feature>
<dbReference type="InterPro" id="IPR012677">
    <property type="entry name" value="Nucleotide-bd_a/b_plait_sf"/>
</dbReference>
<dbReference type="InterPro" id="IPR000504">
    <property type="entry name" value="RRM_dom"/>
</dbReference>
<keyword evidence="11" id="KW-0832">Ubl conjugation</keyword>
<evidence type="ECO:0000256" key="19">
    <source>
        <dbReference type="ARBA" id="ARBA00023242"/>
    </source>
</evidence>
<evidence type="ECO:0000256" key="5">
    <source>
        <dbReference type="ARBA" id="ARBA00022499"/>
    </source>
</evidence>
<comment type="similarity">
    <text evidence="3">Belongs to the HTATSF1 family.</text>
</comment>
<organism evidence="25 26">
    <name type="scientific">Artemia franciscana</name>
    <name type="common">Brine shrimp</name>
    <name type="synonym">Artemia sanfranciscana</name>
    <dbReference type="NCBI Taxonomy" id="6661"/>
    <lineage>
        <taxon>Eukaryota</taxon>
        <taxon>Metazoa</taxon>
        <taxon>Ecdysozoa</taxon>
        <taxon>Arthropoda</taxon>
        <taxon>Crustacea</taxon>
        <taxon>Branchiopoda</taxon>
        <taxon>Anostraca</taxon>
        <taxon>Artemiidae</taxon>
        <taxon>Artemia</taxon>
    </lineage>
</organism>
<evidence type="ECO:0000256" key="23">
    <source>
        <dbReference type="SAM" id="MobiDB-lite"/>
    </source>
</evidence>
<keyword evidence="10" id="KW-0227">DNA damage</keyword>
<evidence type="ECO:0000256" key="17">
    <source>
        <dbReference type="ARBA" id="ARBA00023187"/>
    </source>
</evidence>
<dbReference type="CDD" id="cd12281">
    <property type="entry name" value="RRM1_TatSF1_like"/>
    <property type="match status" value="1"/>
</dbReference>
<keyword evidence="26" id="KW-1185">Reference proteome</keyword>
<keyword evidence="18" id="KW-0234">DNA repair</keyword>
<dbReference type="Proteomes" id="UP001187531">
    <property type="component" value="Unassembled WGS sequence"/>
</dbReference>
<evidence type="ECO:0000256" key="4">
    <source>
        <dbReference type="ARBA" id="ARBA00022454"/>
    </source>
</evidence>
<keyword evidence="8" id="KW-0747">Spliceosome</keyword>
<keyword evidence="13" id="KW-0007">Acetylation</keyword>
<keyword evidence="12 22" id="KW-0694">RNA-binding</keyword>
<dbReference type="PANTHER" id="PTHR15608:SF0">
    <property type="entry name" value="HIV TAT-SPECIFIC FACTOR 1"/>
    <property type="match status" value="1"/>
</dbReference>
<dbReference type="InterPro" id="IPR034393">
    <property type="entry name" value="TatSF1-like"/>
</dbReference>
<name>A0AA88L4G4_ARTSF</name>
<dbReference type="EMBL" id="JAVRJZ010000012">
    <property type="protein sequence ID" value="KAK2716325.1"/>
    <property type="molecule type" value="Genomic_DNA"/>
</dbReference>
<evidence type="ECO:0000256" key="21">
    <source>
        <dbReference type="ARBA" id="ARBA00073773"/>
    </source>
</evidence>
<sequence>MEDLQKLDLQADTSQVPAQSDIPTSEGTSRNQMLEIVCSTGKKQNEVNVPPKSGEEGLDESSQKGIDDSKNSSEQLEVDKALIDNNYSFENGTYVYSTPDGQKYSWNELSNSWEQVRKSSESTEQTVDSAINSTEPPKKRRKSTSESEEEEEKTQNSNASNYTLENGTYVYTNEVGEKLAWNQSTNAWEARQEVAPNYVFDGDTYFYKDTAGKYLRFSKVENKWDETSSEIYHAAVEMQKNIPQPTPTGNTQVQPDETGSYEWDPEKGAWFPKIDEDFMARYQMSYGVTDEIQTVAEKHVKSKDEAVEPEQKPTQEKKAPKPPSWFEIEDAQNTKVYVSNLPLDMSEKEFIEFMTKCGLVAKELKTNKWKIKMYKDKEGNFKGDALCDYIKVESVPLALQFLDSSEIRGHKVRVERAKFQLKGEYDPALKPKKMKKKDLEKLKKKQEKLLEWKPEALRGERQKHESVVVIKRLFNPEDIDKNPPLLLELQNLLRKECSKFGEVRKVIVHDLHPEGVAQVFFKDAESADDCVVYMHGRWLNNSKVSVETWDGKTKYKIQESEEDRKARLERWGKFLEEKAEDKIEE</sequence>
<dbReference type="CDD" id="cd12282">
    <property type="entry name" value="RRM2_TatSF1_like"/>
    <property type="match status" value="1"/>
</dbReference>
<feature type="compositionally biased region" description="Polar residues" evidence="23">
    <location>
        <begin position="122"/>
        <end position="135"/>
    </location>
</feature>
<dbReference type="GO" id="GO:0006281">
    <property type="term" value="P:DNA repair"/>
    <property type="evidence" value="ECO:0007669"/>
    <property type="project" value="UniProtKB-KW"/>
</dbReference>
<evidence type="ECO:0000256" key="1">
    <source>
        <dbReference type="ARBA" id="ARBA00004123"/>
    </source>
</evidence>
<protein>
    <recommendedName>
        <fullName evidence="21">17S U2 SnRNP complex component HTATSF1</fullName>
    </recommendedName>
</protein>
<evidence type="ECO:0000256" key="13">
    <source>
        <dbReference type="ARBA" id="ARBA00022990"/>
    </source>
</evidence>
<dbReference type="GO" id="GO:0005694">
    <property type="term" value="C:chromosome"/>
    <property type="evidence" value="ECO:0007669"/>
    <property type="project" value="UniProtKB-SubCell"/>
</dbReference>
<keyword evidence="4" id="KW-0158">Chromosome</keyword>
<feature type="compositionally biased region" description="Basic and acidic residues" evidence="23">
    <location>
        <begin position="61"/>
        <end position="77"/>
    </location>
</feature>
<keyword evidence="5" id="KW-1017">Isopeptide bond</keyword>
<evidence type="ECO:0000256" key="12">
    <source>
        <dbReference type="ARBA" id="ARBA00022884"/>
    </source>
</evidence>
<dbReference type="InterPro" id="IPR034392">
    <property type="entry name" value="TatSF1-like_RRM1"/>
</dbReference>
<feature type="domain" description="RRM" evidence="24">
    <location>
        <begin position="334"/>
        <end position="419"/>
    </location>
</feature>
<dbReference type="EMBL" id="JAVRJZ010000012">
    <property type="protein sequence ID" value="KAK2716323.1"/>
    <property type="molecule type" value="Genomic_DNA"/>
</dbReference>
<evidence type="ECO:0000256" key="18">
    <source>
        <dbReference type="ARBA" id="ARBA00023204"/>
    </source>
</evidence>
<evidence type="ECO:0000256" key="14">
    <source>
        <dbReference type="ARBA" id="ARBA00023015"/>
    </source>
</evidence>
<dbReference type="GO" id="GO:0005686">
    <property type="term" value="C:U2 snRNP"/>
    <property type="evidence" value="ECO:0007669"/>
    <property type="project" value="TreeGrafter"/>
</dbReference>
<comment type="subunit">
    <text evidence="20">Component of the 17S U2 SnRNP complex, a ribonucleoprotein complex that contains small nuclear RNA (snRNA) U2 and a number of specific proteins. Within the 17S U2 SnRNP complex, interacts (via UHM region) directly with SF3B1. Component of a complex which is at least composed of HTATSF1/Tat-SF1, the P-TEFb complex components CDK9 and CCNT1, RNA polymerase II, SUPT5H, and NCL/nucleolin. Interacts with GTF2F2/RAP30 and POLR2A. Interacts with TCERG1/CA150. Interacts with (poly-ADP-ribosylated) RPA1; promoting HTATSF1 recruitment to DNA damage sites. Interacts (when phosphorylated) with TOPBP1; promoting recruitment of TOPBP1 to DNA damage sites during S-phase.</text>
</comment>
<evidence type="ECO:0000313" key="26">
    <source>
        <dbReference type="Proteomes" id="UP001187531"/>
    </source>
</evidence>
<feature type="compositionally biased region" description="Polar residues" evidence="23">
    <location>
        <begin position="11"/>
        <end position="32"/>
    </location>
</feature>
<keyword evidence="14" id="KW-0805">Transcription regulation</keyword>
<dbReference type="FunFam" id="3.30.70.330:FF:000202">
    <property type="entry name" value="HIV Tat-specific factor 1"/>
    <property type="match status" value="1"/>
</dbReference>
<evidence type="ECO:0000256" key="11">
    <source>
        <dbReference type="ARBA" id="ARBA00022843"/>
    </source>
</evidence>
<reference evidence="25" key="1">
    <citation type="submission" date="2023-07" db="EMBL/GenBank/DDBJ databases">
        <title>Chromosome-level genome assembly of Artemia franciscana.</title>
        <authorList>
            <person name="Jo E."/>
        </authorList>
    </citation>
    <scope>NUCLEOTIDE SEQUENCE</scope>
    <source>
        <tissue evidence="25">Whole body</tissue>
    </source>
</reference>
<dbReference type="FunFam" id="3.30.70.330:FF:000105">
    <property type="entry name" value="HIV Tat-specific factor 1 homolog"/>
    <property type="match status" value="1"/>
</dbReference>